<evidence type="ECO:0000313" key="8">
    <source>
        <dbReference type="Proteomes" id="UP000620124"/>
    </source>
</evidence>
<dbReference type="InterPro" id="IPR001245">
    <property type="entry name" value="Ser-Thr/Tyr_kinase_cat_dom"/>
</dbReference>
<organism evidence="7 8">
    <name type="scientific">Mycena venus</name>
    <dbReference type="NCBI Taxonomy" id="2733690"/>
    <lineage>
        <taxon>Eukaryota</taxon>
        <taxon>Fungi</taxon>
        <taxon>Dikarya</taxon>
        <taxon>Basidiomycota</taxon>
        <taxon>Agaricomycotina</taxon>
        <taxon>Agaricomycetes</taxon>
        <taxon>Agaricomycetidae</taxon>
        <taxon>Agaricales</taxon>
        <taxon>Marasmiineae</taxon>
        <taxon>Mycenaceae</taxon>
        <taxon>Mycena</taxon>
    </lineage>
</organism>
<sequence length="781" mass="88211">MSLTSVVDAVLQINPVPGLSFAFTLFTFIVSTVNEVQASKTQLEALAAAIGQLLATLNSEFRAGKLSPASSAESLANLKRLLEDIHRFVEKEQGRGFLNSLFNQDSRIASIDGFYRRIAITVNAFQISALLNVQNMIQNDRKAKDQDADILHERFRALEQSHMELRRILDINQSNIISLMVSIQRKLDALEHVDKAEHKFLSHTLQYLTATSKTQVRVEDWMISSFEVEFFDEIGEGGFGNVYKGTWNHTEVAIKVVRNAQGVTPDLSMLRKEIDIWSTLRHPNVLQFFGANTLDARPFIVMPYVPENARQFLNRRPDFDPIYLLRDVSLGLEYLHSRKICHGDLKGTNILVDGSTRALLCDFGLARIKADTTARSASKETYPASGSRNWMAPELLTGSTPRVASDVYAFGMTLYELYTNEIPLVMVAYGDYIELVVRSGIRPQRPDPHECPRLKDPLWELAQSCWAGDAKARPTATNLHHTISRMISGSPAQSPSQSVDSRVVDSKDRCPPVTRSISDPGPAANQKPVSHRQGTTNSWIHSDEELRQKKELQVATLQKRQRILGNMDPETLQAMHELAWTYYQLGRLEAAEELQTEVLERRKRVLGVDHPDTLTSMHTLTFTLRRLERLNEALALGITVVEKRKQILGKEHPNTLGAMQNLALTYYDVRKLSEAADLQQSVLDSQKRVLGREHPDTLTTMHNLAATYFDLGRFRDAEKILLQTMEQRKRVLGKDHPGTLVTTEKLIETYEKQGRPTRAKTLRAATDVISKERRGRKESPI</sequence>
<name>A0A8H6YK17_9AGAR</name>
<dbReference type="GO" id="GO:0005524">
    <property type="term" value="F:ATP binding"/>
    <property type="evidence" value="ECO:0007669"/>
    <property type="project" value="UniProtKB-UniRule"/>
</dbReference>
<keyword evidence="7" id="KW-0418">Kinase</keyword>
<feature type="binding site" evidence="4">
    <location>
        <position position="255"/>
    </location>
    <ligand>
        <name>ATP</name>
        <dbReference type="ChEBI" id="CHEBI:30616"/>
    </ligand>
</feature>
<dbReference type="SUPFAM" id="SSF48452">
    <property type="entry name" value="TPR-like"/>
    <property type="match status" value="2"/>
</dbReference>
<dbReference type="InterPro" id="IPR036537">
    <property type="entry name" value="Adaptor_Cbl_N_dom_sf"/>
</dbReference>
<evidence type="ECO:0000259" key="6">
    <source>
        <dbReference type="PROSITE" id="PS50011"/>
    </source>
</evidence>
<feature type="compositionally biased region" description="Polar residues" evidence="5">
    <location>
        <begin position="487"/>
        <end position="500"/>
    </location>
</feature>
<evidence type="ECO:0000256" key="5">
    <source>
        <dbReference type="SAM" id="MobiDB-lite"/>
    </source>
</evidence>
<dbReference type="PANTHER" id="PTHR44329:SF298">
    <property type="entry name" value="MIXED LINEAGE KINASE DOMAIN-LIKE PROTEIN"/>
    <property type="match status" value="1"/>
</dbReference>
<dbReference type="PANTHER" id="PTHR44329">
    <property type="entry name" value="SERINE/THREONINE-PROTEIN KINASE TNNI3K-RELATED"/>
    <property type="match status" value="1"/>
</dbReference>
<proteinExistence type="predicted"/>
<accession>A0A8H6YK17</accession>
<evidence type="ECO:0000256" key="4">
    <source>
        <dbReference type="PROSITE-ProRule" id="PRU10141"/>
    </source>
</evidence>
<dbReference type="InterPro" id="IPR000719">
    <property type="entry name" value="Prot_kinase_dom"/>
</dbReference>
<reference evidence="7" key="1">
    <citation type="submission" date="2020-05" db="EMBL/GenBank/DDBJ databases">
        <title>Mycena genomes resolve the evolution of fungal bioluminescence.</title>
        <authorList>
            <person name="Tsai I.J."/>
        </authorList>
    </citation>
    <scope>NUCLEOTIDE SEQUENCE</scope>
    <source>
        <strain evidence="7">CCC161011</strain>
    </source>
</reference>
<feature type="domain" description="Protein kinase" evidence="6">
    <location>
        <begin position="228"/>
        <end position="483"/>
    </location>
</feature>
<dbReference type="InterPro" id="IPR059179">
    <property type="entry name" value="MLKL-like_MCAfunc"/>
</dbReference>
<dbReference type="PROSITE" id="PS50011">
    <property type="entry name" value="PROTEIN_KINASE_DOM"/>
    <property type="match status" value="1"/>
</dbReference>
<dbReference type="Gene3D" id="1.20.930.20">
    <property type="entry name" value="Adaptor protein Cbl, N-terminal domain"/>
    <property type="match status" value="1"/>
</dbReference>
<protein>
    <submittedName>
        <fullName evidence="7">Kinase-like protein</fullName>
    </submittedName>
</protein>
<dbReference type="OrthoDB" id="10261027at2759"/>
<dbReference type="InterPro" id="IPR008271">
    <property type="entry name" value="Ser/Thr_kinase_AS"/>
</dbReference>
<keyword evidence="7" id="KW-0808">Transferase</keyword>
<dbReference type="InterPro" id="IPR011990">
    <property type="entry name" value="TPR-like_helical_dom_sf"/>
</dbReference>
<dbReference type="GO" id="GO:0007166">
    <property type="term" value="P:cell surface receptor signaling pathway"/>
    <property type="evidence" value="ECO:0007669"/>
    <property type="project" value="InterPro"/>
</dbReference>
<dbReference type="InterPro" id="IPR011009">
    <property type="entry name" value="Kinase-like_dom_sf"/>
</dbReference>
<evidence type="ECO:0000256" key="2">
    <source>
        <dbReference type="ARBA" id="ARBA00022741"/>
    </source>
</evidence>
<keyword evidence="2 4" id="KW-0547">Nucleotide-binding</keyword>
<evidence type="ECO:0000256" key="3">
    <source>
        <dbReference type="ARBA" id="ARBA00022840"/>
    </source>
</evidence>
<gene>
    <name evidence="7" type="ORF">MVEN_00604800</name>
</gene>
<dbReference type="SUPFAM" id="SSF56112">
    <property type="entry name" value="Protein kinase-like (PK-like)"/>
    <property type="match status" value="1"/>
</dbReference>
<evidence type="ECO:0000313" key="7">
    <source>
        <dbReference type="EMBL" id="KAF7362565.1"/>
    </source>
</evidence>
<dbReference type="Pfam" id="PF13374">
    <property type="entry name" value="TPR_10"/>
    <property type="match status" value="4"/>
</dbReference>
<dbReference type="Proteomes" id="UP000620124">
    <property type="component" value="Unassembled WGS sequence"/>
</dbReference>
<dbReference type="SMART" id="SM00220">
    <property type="entry name" value="S_TKc"/>
    <property type="match status" value="1"/>
</dbReference>
<dbReference type="Gene3D" id="1.25.40.10">
    <property type="entry name" value="Tetratricopeptide repeat domain"/>
    <property type="match status" value="1"/>
</dbReference>
<dbReference type="Pfam" id="PF07714">
    <property type="entry name" value="PK_Tyr_Ser-Thr"/>
    <property type="match status" value="1"/>
</dbReference>
<dbReference type="PROSITE" id="PS00108">
    <property type="entry name" value="PROTEIN_KINASE_ST"/>
    <property type="match status" value="1"/>
</dbReference>
<evidence type="ECO:0000256" key="1">
    <source>
        <dbReference type="ARBA" id="ARBA00022527"/>
    </source>
</evidence>
<dbReference type="EMBL" id="JACAZI010000004">
    <property type="protein sequence ID" value="KAF7362565.1"/>
    <property type="molecule type" value="Genomic_DNA"/>
</dbReference>
<dbReference type="InterPro" id="IPR051681">
    <property type="entry name" value="Ser/Thr_Kinases-Pseudokinases"/>
</dbReference>
<dbReference type="AlphaFoldDB" id="A0A8H6YK17"/>
<keyword evidence="3 4" id="KW-0067">ATP-binding</keyword>
<dbReference type="GO" id="GO:0004674">
    <property type="term" value="F:protein serine/threonine kinase activity"/>
    <property type="evidence" value="ECO:0007669"/>
    <property type="project" value="UniProtKB-KW"/>
</dbReference>
<keyword evidence="8" id="KW-1185">Reference proteome</keyword>
<dbReference type="PROSITE" id="PS00107">
    <property type="entry name" value="PROTEIN_KINASE_ATP"/>
    <property type="match status" value="1"/>
</dbReference>
<feature type="region of interest" description="Disordered" evidence="5">
    <location>
        <begin position="487"/>
        <end position="544"/>
    </location>
</feature>
<keyword evidence="1" id="KW-0723">Serine/threonine-protein kinase</keyword>
<dbReference type="CDD" id="cd21037">
    <property type="entry name" value="MLKL_NTD"/>
    <property type="match status" value="1"/>
</dbReference>
<dbReference type="InterPro" id="IPR017441">
    <property type="entry name" value="Protein_kinase_ATP_BS"/>
</dbReference>
<dbReference type="Gene3D" id="1.10.510.10">
    <property type="entry name" value="Transferase(Phosphotransferase) domain 1"/>
    <property type="match status" value="1"/>
</dbReference>
<comment type="caution">
    <text evidence="7">The sequence shown here is derived from an EMBL/GenBank/DDBJ whole genome shotgun (WGS) entry which is preliminary data.</text>
</comment>